<dbReference type="EMBL" id="QGGI01000018">
    <property type="protein sequence ID" value="PWJ88521.1"/>
    <property type="molecule type" value="Genomic_DNA"/>
</dbReference>
<dbReference type="AlphaFoldDB" id="A0AA45C5C2"/>
<feature type="domain" description="Helicase C-terminal" evidence="6">
    <location>
        <begin position="273"/>
        <end position="429"/>
    </location>
</feature>
<keyword evidence="2" id="KW-0378">Hydrolase</keyword>
<dbReference type="GO" id="GO:0006281">
    <property type="term" value="P:DNA repair"/>
    <property type="evidence" value="ECO:0007669"/>
    <property type="project" value="TreeGrafter"/>
</dbReference>
<protein>
    <submittedName>
        <fullName evidence="7">ATP-dependent DNA helicase RecQ</fullName>
    </submittedName>
</protein>
<gene>
    <name evidence="7" type="ORF">C7380_11833</name>
</gene>
<dbReference type="PANTHER" id="PTHR13710:SF84">
    <property type="entry name" value="ATP-DEPENDENT DNA HELICASE RECS-RELATED"/>
    <property type="match status" value="1"/>
</dbReference>
<comment type="caution">
    <text evidence="7">The sequence shown here is derived from an EMBL/GenBank/DDBJ whole genome shotgun (WGS) entry which is preliminary data.</text>
</comment>
<dbReference type="Pfam" id="PF00270">
    <property type="entry name" value="DEAD"/>
    <property type="match status" value="1"/>
</dbReference>
<reference evidence="7 8" key="1">
    <citation type="submission" date="2018-05" db="EMBL/GenBank/DDBJ databases">
        <title>Genomic Encyclopedia of Type Strains, Phase IV (KMG-IV): sequencing the most valuable type-strain genomes for metagenomic binning, comparative biology and taxonomic classification.</title>
        <authorList>
            <person name="Goeker M."/>
        </authorList>
    </citation>
    <scope>NUCLEOTIDE SEQUENCE [LARGE SCALE GENOMIC DNA]</scope>
    <source>
        <strain evidence="7 8">DSM 24906</strain>
    </source>
</reference>
<dbReference type="PROSITE" id="PS51194">
    <property type="entry name" value="HELICASE_CTER"/>
    <property type="match status" value="1"/>
</dbReference>
<evidence type="ECO:0000256" key="4">
    <source>
        <dbReference type="ARBA" id="ARBA00022840"/>
    </source>
</evidence>
<dbReference type="NCBIfam" id="TIGR00614">
    <property type="entry name" value="recQ_fam"/>
    <property type="match status" value="1"/>
</dbReference>
<dbReference type="SUPFAM" id="SSF52540">
    <property type="entry name" value="P-loop containing nucleoside triphosphate hydrolases"/>
    <property type="match status" value="1"/>
</dbReference>
<dbReference type="GO" id="GO:0043590">
    <property type="term" value="C:bacterial nucleoid"/>
    <property type="evidence" value="ECO:0007669"/>
    <property type="project" value="TreeGrafter"/>
</dbReference>
<dbReference type="SMART" id="SM00490">
    <property type="entry name" value="HELICc"/>
    <property type="match status" value="1"/>
</dbReference>
<dbReference type="InterPro" id="IPR004589">
    <property type="entry name" value="DNA_helicase_ATP-dep_RecQ"/>
</dbReference>
<accession>A0AA45C5C2</accession>
<keyword evidence="4" id="KW-0067">ATP-binding</keyword>
<dbReference type="PANTHER" id="PTHR13710">
    <property type="entry name" value="DNA HELICASE RECQ FAMILY MEMBER"/>
    <property type="match status" value="1"/>
</dbReference>
<dbReference type="GO" id="GO:0030894">
    <property type="term" value="C:replisome"/>
    <property type="evidence" value="ECO:0007669"/>
    <property type="project" value="TreeGrafter"/>
</dbReference>
<dbReference type="Proteomes" id="UP000245921">
    <property type="component" value="Unassembled WGS sequence"/>
</dbReference>
<dbReference type="GO" id="GO:0005737">
    <property type="term" value="C:cytoplasm"/>
    <property type="evidence" value="ECO:0007669"/>
    <property type="project" value="TreeGrafter"/>
</dbReference>
<dbReference type="InterPro" id="IPR027417">
    <property type="entry name" value="P-loop_NTPase"/>
</dbReference>
<evidence type="ECO:0000313" key="8">
    <source>
        <dbReference type="Proteomes" id="UP000245921"/>
    </source>
</evidence>
<dbReference type="GO" id="GO:0005524">
    <property type="term" value="F:ATP binding"/>
    <property type="evidence" value="ECO:0007669"/>
    <property type="project" value="UniProtKB-KW"/>
</dbReference>
<dbReference type="GO" id="GO:0006310">
    <property type="term" value="P:DNA recombination"/>
    <property type="evidence" value="ECO:0007669"/>
    <property type="project" value="InterPro"/>
</dbReference>
<evidence type="ECO:0000256" key="2">
    <source>
        <dbReference type="ARBA" id="ARBA00022801"/>
    </source>
</evidence>
<evidence type="ECO:0000256" key="1">
    <source>
        <dbReference type="ARBA" id="ARBA00022741"/>
    </source>
</evidence>
<evidence type="ECO:0000259" key="6">
    <source>
        <dbReference type="PROSITE" id="PS51194"/>
    </source>
</evidence>
<evidence type="ECO:0000313" key="7">
    <source>
        <dbReference type="EMBL" id="PWJ88521.1"/>
    </source>
</evidence>
<dbReference type="InterPro" id="IPR014001">
    <property type="entry name" value="Helicase_ATP-bd"/>
</dbReference>
<proteinExistence type="predicted"/>
<name>A0AA45C5C2_9BACT</name>
<dbReference type="GO" id="GO:0043138">
    <property type="term" value="F:3'-5' DNA helicase activity"/>
    <property type="evidence" value="ECO:0007669"/>
    <property type="project" value="TreeGrafter"/>
</dbReference>
<dbReference type="Gene3D" id="3.40.50.300">
    <property type="entry name" value="P-loop containing nucleotide triphosphate hydrolases"/>
    <property type="match status" value="2"/>
</dbReference>
<evidence type="ECO:0000256" key="3">
    <source>
        <dbReference type="ARBA" id="ARBA00022806"/>
    </source>
</evidence>
<keyword evidence="3 7" id="KW-0347">Helicase</keyword>
<dbReference type="GO" id="GO:0016787">
    <property type="term" value="F:hydrolase activity"/>
    <property type="evidence" value="ECO:0007669"/>
    <property type="project" value="UniProtKB-KW"/>
</dbReference>
<dbReference type="RefSeq" id="WP_158274887.1">
    <property type="nucleotide sequence ID" value="NZ_QGGI01000018.1"/>
</dbReference>
<dbReference type="InterPro" id="IPR011545">
    <property type="entry name" value="DEAD/DEAH_box_helicase_dom"/>
</dbReference>
<keyword evidence="1" id="KW-0547">Nucleotide-binding</keyword>
<organism evidence="7 8">
    <name type="scientific">Oceanotoga teriensis</name>
    <dbReference type="NCBI Taxonomy" id="515440"/>
    <lineage>
        <taxon>Bacteria</taxon>
        <taxon>Thermotogati</taxon>
        <taxon>Thermotogota</taxon>
        <taxon>Thermotogae</taxon>
        <taxon>Petrotogales</taxon>
        <taxon>Petrotogaceae</taxon>
        <taxon>Oceanotoga</taxon>
    </lineage>
</organism>
<keyword evidence="8" id="KW-1185">Reference proteome</keyword>
<evidence type="ECO:0000259" key="5">
    <source>
        <dbReference type="PROSITE" id="PS51192"/>
    </source>
</evidence>
<dbReference type="PROSITE" id="PS51192">
    <property type="entry name" value="HELICASE_ATP_BIND_1"/>
    <property type="match status" value="1"/>
</dbReference>
<dbReference type="GO" id="GO:0009378">
    <property type="term" value="F:four-way junction helicase activity"/>
    <property type="evidence" value="ECO:0007669"/>
    <property type="project" value="TreeGrafter"/>
</dbReference>
<dbReference type="InterPro" id="IPR001650">
    <property type="entry name" value="Helicase_C-like"/>
</dbReference>
<dbReference type="Pfam" id="PF00271">
    <property type="entry name" value="Helicase_C"/>
    <property type="match status" value="1"/>
</dbReference>
<dbReference type="GO" id="GO:0003676">
    <property type="term" value="F:nucleic acid binding"/>
    <property type="evidence" value="ECO:0007669"/>
    <property type="project" value="InterPro"/>
</dbReference>
<dbReference type="SMART" id="SM00487">
    <property type="entry name" value="DEXDc"/>
    <property type="match status" value="1"/>
</dbReference>
<feature type="domain" description="Helicase ATP-binding" evidence="5">
    <location>
        <begin position="54"/>
        <end position="233"/>
    </location>
</feature>
<sequence>MKFNNNIENMNLKEKLIKYFNFEDFRSFEIYSENLKKEEISQEYIIKFVLNELLYSEETPRDMMFVASTGGGKSLIYQMLGRILHDMNLMTIIIDPLKTLMNDQIKTLKSNKEFGDIVEKINSDTTYEERKIIYENIQSGKTSIVYVSPEFLANNPVNEIFKNRQIGLFVIDEAHVVNSWGNTFRADYGYLGDYLEDLQELSNHRYVKLALTATAIYKGELDTVNEIKEYLNLRNPEIIITNYRRDNIDFNIIKIDDIKGSFTEYLYEKIILRIKDNIKNKIKTIVYCPFKSHVYQFKRKIQYELQKVGYLTGDTSSNERKNIQERFKSGNLTVVIATKAFGMGVDVPDVREVIHFKLPNSLIDYIQEIGRSGRDGDKSKATVFYNEKSIKDSNKLEKSAIPAKWQLEHTYKAIKKRAEETENKQFRISSGDISHLFNGESSSSSIQKSRSALFIVERQLERNFNKKILKKIFEGNQKLYFGILKYDADIVEKKVKEIKHIPNETFKNDFNYMGNEKKILQNFYELDVKEFLKNNYPDISYQKFIYNFFWGNNEDFFGKNVSPKIYYKLKIFDYEKSKETLEKVIDFFNAFLLEDREDNLLSGQVKQQTVENHLKKYIRENYDKLEWINESKTEITSKITRIFSSFFIDNKENEMPFAYFNKNNFLNLRYNKNIAPHIRENILKIFENSYSENTLERDMIIDIQNVNSSPSVIIASILEMLHQAEIQTEGEQNGIIIYEKMDELPEELKITKAKELKENIEKQKNIMTEFFETEMNNEQRWDYIEKYFLKI</sequence>